<accession>A0AAV9VKD9</accession>
<reference evidence="1 2" key="1">
    <citation type="submission" date="2019-10" db="EMBL/GenBank/DDBJ databases">
        <authorList>
            <person name="Palmer J.M."/>
        </authorList>
    </citation>
    <scope>NUCLEOTIDE SEQUENCE [LARGE SCALE GENOMIC DNA]</scope>
    <source>
        <strain evidence="1 2">TWF730</strain>
    </source>
</reference>
<protein>
    <submittedName>
        <fullName evidence="1">Uncharacterized protein</fullName>
    </submittedName>
</protein>
<keyword evidence="2" id="KW-1185">Reference proteome</keyword>
<dbReference type="AlphaFoldDB" id="A0AAV9VKD9"/>
<name>A0AAV9VKD9_9PEZI</name>
<gene>
    <name evidence="1" type="ORF">TWF730_000053</name>
</gene>
<comment type="caution">
    <text evidence="1">The sequence shown here is derived from an EMBL/GenBank/DDBJ whole genome shotgun (WGS) entry which is preliminary data.</text>
</comment>
<sequence>MEKSILWYGPNYVHELDSESVGDIWHHMTRWERRVAARREELEIARTQRDGFQPLEFEKTKVPLIIRIKGSNST</sequence>
<proteinExistence type="predicted"/>
<organism evidence="1 2">
    <name type="scientific">Orbilia blumenaviensis</name>
    <dbReference type="NCBI Taxonomy" id="1796055"/>
    <lineage>
        <taxon>Eukaryota</taxon>
        <taxon>Fungi</taxon>
        <taxon>Dikarya</taxon>
        <taxon>Ascomycota</taxon>
        <taxon>Pezizomycotina</taxon>
        <taxon>Orbiliomycetes</taxon>
        <taxon>Orbiliales</taxon>
        <taxon>Orbiliaceae</taxon>
        <taxon>Orbilia</taxon>
    </lineage>
</organism>
<dbReference type="Proteomes" id="UP001373714">
    <property type="component" value="Unassembled WGS sequence"/>
</dbReference>
<evidence type="ECO:0000313" key="1">
    <source>
        <dbReference type="EMBL" id="KAK6362596.1"/>
    </source>
</evidence>
<evidence type="ECO:0000313" key="2">
    <source>
        <dbReference type="Proteomes" id="UP001373714"/>
    </source>
</evidence>
<dbReference type="EMBL" id="JAVHNS010000001">
    <property type="protein sequence ID" value="KAK6362596.1"/>
    <property type="molecule type" value="Genomic_DNA"/>
</dbReference>